<feature type="coiled-coil region" evidence="15">
    <location>
        <begin position="708"/>
        <end position="735"/>
    </location>
</feature>
<dbReference type="SUPFAM" id="SSF52540">
    <property type="entry name" value="P-loop containing nucleoside triphosphate hydrolases"/>
    <property type="match status" value="2"/>
</dbReference>
<evidence type="ECO:0000256" key="7">
    <source>
        <dbReference type="ARBA" id="ARBA00022723"/>
    </source>
</evidence>
<evidence type="ECO:0000256" key="13">
    <source>
        <dbReference type="ARBA" id="ARBA00023242"/>
    </source>
</evidence>
<dbReference type="EMBL" id="ML976679">
    <property type="protein sequence ID" value="KAF1973614.1"/>
    <property type="molecule type" value="Genomic_DNA"/>
</dbReference>
<name>A0A6A5V909_9PLEO</name>
<dbReference type="InterPro" id="IPR004584">
    <property type="entry name" value="Rad50_eukaryotes"/>
</dbReference>
<keyword evidence="12" id="KW-0234">DNA repair</keyword>
<comment type="cofactor">
    <cofactor evidence="1">
        <name>Zn(2+)</name>
        <dbReference type="ChEBI" id="CHEBI:29105"/>
    </cofactor>
</comment>
<dbReference type="GO" id="GO:0070192">
    <property type="term" value="P:chromosome organization involved in meiotic cell cycle"/>
    <property type="evidence" value="ECO:0007669"/>
    <property type="project" value="TreeGrafter"/>
</dbReference>
<dbReference type="InterPro" id="IPR038729">
    <property type="entry name" value="Rad50/SbcC_AAA"/>
</dbReference>
<evidence type="ECO:0000256" key="3">
    <source>
        <dbReference type="ARBA" id="ARBA00004286"/>
    </source>
</evidence>
<evidence type="ECO:0000256" key="8">
    <source>
        <dbReference type="ARBA" id="ARBA00022763"/>
    </source>
</evidence>
<dbReference type="PANTHER" id="PTHR18867">
    <property type="entry name" value="RAD50"/>
    <property type="match status" value="1"/>
</dbReference>
<protein>
    <recommendedName>
        <fullName evidence="5">DNA repair protein RAD50</fullName>
    </recommendedName>
</protein>
<dbReference type="SUPFAM" id="SSF57997">
    <property type="entry name" value="Tropomyosin"/>
    <property type="match status" value="1"/>
</dbReference>
<keyword evidence="11 15" id="KW-0175">Coiled coil</keyword>
<keyword evidence="7" id="KW-0479">Metal-binding</keyword>
<evidence type="ECO:0000256" key="14">
    <source>
        <dbReference type="ARBA" id="ARBA00049360"/>
    </source>
</evidence>
<feature type="coiled-coil region" evidence="15">
    <location>
        <begin position="374"/>
        <end position="486"/>
    </location>
</feature>
<dbReference type="OrthoDB" id="18797at2759"/>
<dbReference type="AlphaFoldDB" id="A0A6A5V909"/>
<evidence type="ECO:0000256" key="6">
    <source>
        <dbReference type="ARBA" id="ARBA00022454"/>
    </source>
</evidence>
<reference evidence="18" key="1">
    <citation type="journal article" date="2020" name="Stud. Mycol.">
        <title>101 Dothideomycetes genomes: a test case for predicting lifestyles and emergence of pathogens.</title>
        <authorList>
            <person name="Haridas S."/>
            <person name="Albert R."/>
            <person name="Binder M."/>
            <person name="Bloem J."/>
            <person name="Labutti K."/>
            <person name="Salamov A."/>
            <person name="Andreopoulos B."/>
            <person name="Baker S."/>
            <person name="Barry K."/>
            <person name="Bills G."/>
            <person name="Bluhm B."/>
            <person name="Cannon C."/>
            <person name="Castanera R."/>
            <person name="Culley D."/>
            <person name="Daum C."/>
            <person name="Ezra D."/>
            <person name="Gonzalez J."/>
            <person name="Henrissat B."/>
            <person name="Kuo A."/>
            <person name="Liang C."/>
            <person name="Lipzen A."/>
            <person name="Lutzoni F."/>
            <person name="Magnuson J."/>
            <person name="Mondo S."/>
            <person name="Nolan M."/>
            <person name="Ohm R."/>
            <person name="Pangilinan J."/>
            <person name="Park H.-J."/>
            <person name="Ramirez L."/>
            <person name="Alfaro M."/>
            <person name="Sun H."/>
            <person name="Tritt A."/>
            <person name="Yoshinaga Y."/>
            <person name="Zwiers L.-H."/>
            <person name="Turgeon B."/>
            <person name="Goodwin S."/>
            <person name="Spatafora J."/>
            <person name="Crous P."/>
            <person name="Grigoriev I."/>
        </authorList>
    </citation>
    <scope>NUCLEOTIDE SEQUENCE</scope>
    <source>
        <strain evidence="18">CBS 107.79</strain>
    </source>
</reference>
<dbReference type="InterPro" id="IPR027417">
    <property type="entry name" value="P-loop_NTPase"/>
</dbReference>
<comment type="subcellular location">
    <subcellularLocation>
        <location evidence="3">Chromosome</location>
    </subcellularLocation>
    <subcellularLocation>
        <location evidence="2">Nucleus</location>
    </subcellularLocation>
</comment>
<keyword evidence="8" id="KW-0227">DNA damage</keyword>
<dbReference type="FunFam" id="3.40.50.300:FF:001195">
    <property type="entry name" value="DNA repair protein rad50"/>
    <property type="match status" value="1"/>
</dbReference>
<dbReference type="Pfam" id="PF13476">
    <property type="entry name" value="AAA_23"/>
    <property type="match status" value="1"/>
</dbReference>
<dbReference type="GO" id="GO:0016887">
    <property type="term" value="F:ATP hydrolysis activity"/>
    <property type="evidence" value="ECO:0007669"/>
    <property type="project" value="InterPro"/>
</dbReference>
<accession>A0A6A5V909</accession>
<gene>
    <name evidence="18" type="ORF">BU23DRAFT_580142</name>
</gene>
<feature type="region of interest" description="Disordered" evidence="16">
    <location>
        <begin position="322"/>
        <end position="372"/>
    </location>
</feature>
<dbReference type="GO" id="GO:0046872">
    <property type="term" value="F:metal ion binding"/>
    <property type="evidence" value="ECO:0007669"/>
    <property type="project" value="UniProtKB-KW"/>
</dbReference>
<evidence type="ECO:0000256" key="15">
    <source>
        <dbReference type="SAM" id="Coils"/>
    </source>
</evidence>
<dbReference type="GO" id="GO:0003691">
    <property type="term" value="F:double-stranded telomeric DNA binding"/>
    <property type="evidence" value="ECO:0007669"/>
    <property type="project" value="TreeGrafter"/>
</dbReference>
<keyword evidence="10" id="KW-0862">Zinc</keyword>
<evidence type="ECO:0000256" key="4">
    <source>
        <dbReference type="ARBA" id="ARBA00009439"/>
    </source>
</evidence>
<dbReference type="FunFam" id="3.40.50.300:FF:000947">
    <property type="entry name" value="DNA repair protein RAD50"/>
    <property type="match status" value="1"/>
</dbReference>
<keyword evidence="6" id="KW-0158">Chromosome</keyword>
<evidence type="ECO:0000256" key="10">
    <source>
        <dbReference type="ARBA" id="ARBA00022833"/>
    </source>
</evidence>
<dbReference type="Proteomes" id="UP000800036">
    <property type="component" value="Unassembled WGS sequence"/>
</dbReference>
<feature type="coiled-coil region" evidence="15">
    <location>
        <begin position="645"/>
        <end position="676"/>
    </location>
</feature>
<keyword evidence="13" id="KW-0539">Nucleus</keyword>
<evidence type="ECO:0000256" key="16">
    <source>
        <dbReference type="SAM" id="MobiDB-lite"/>
    </source>
</evidence>
<dbReference type="GO" id="GO:0000722">
    <property type="term" value="P:telomere maintenance via recombination"/>
    <property type="evidence" value="ECO:0007669"/>
    <property type="project" value="TreeGrafter"/>
</dbReference>
<evidence type="ECO:0000256" key="1">
    <source>
        <dbReference type="ARBA" id="ARBA00001947"/>
    </source>
</evidence>
<evidence type="ECO:0000256" key="12">
    <source>
        <dbReference type="ARBA" id="ARBA00023204"/>
    </source>
</evidence>
<dbReference type="GO" id="GO:0030870">
    <property type="term" value="C:Mre11 complex"/>
    <property type="evidence" value="ECO:0007669"/>
    <property type="project" value="InterPro"/>
</dbReference>
<dbReference type="GO" id="GO:0043047">
    <property type="term" value="F:single-stranded telomeric DNA binding"/>
    <property type="evidence" value="ECO:0007669"/>
    <property type="project" value="TreeGrafter"/>
</dbReference>
<evidence type="ECO:0000313" key="19">
    <source>
        <dbReference type="Proteomes" id="UP000800036"/>
    </source>
</evidence>
<organism evidence="18 19">
    <name type="scientific">Bimuria novae-zelandiae CBS 107.79</name>
    <dbReference type="NCBI Taxonomy" id="1447943"/>
    <lineage>
        <taxon>Eukaryota</taxon>
        <taxon>Fungi</taxon>
        <taxon>Dikarya</taxon>
        <taxon>Ascomycota</taxon>
        <taxon>Pezizomycotina</taxon>
        <taxon>Dothideomycetes</taxon>
        <taxon>Pleosporomycetidae</taxon>
        <taxon>Pleosporales</taxon>
        <taxon>Massarineae</taxon>
        <taxon>Didymosphaeriaceae</taxon>
        <taxon>Bimuria</taxon>
    </lineage>
</organism>
<feature type="compositionally biased region" description="Basic and acidic residues" evidence="16">
    <location>
        <begin position="326"/>
        <end position="362"/>
    </location>
</feature>
<feature type="coiled-coil region" evidence="15">
    <location>
        <begin position="797"/>
        <end position="984"/>
    </location>
</feature>
<keyword evidence="9" id="KW-0378">Hydrolase</keyword>
<sequence>MSKIDRMQIQGRSIRSFGPKQGETIIFNTPLTLIVGWNGSGKTTIIECLKYATTGELPPNSKSGGAFIHDPKLLSETEVMAMVKLSFRSTSGIPMVVSRKMQLTVKKNTRSQKTLEGSLLMRRDGHKESVSSRVAELDQIVPQFLGVSKAILENVIFCHQEDSLWPMSEPAPLKKKFDAIFEADKYTKAIDSIKLIRKEHMSKLAVHREAEKHAKINQVRAKEAEEKINKLYDQIEKEGTGLRAQHEAAQAQANEARDKAREAYDHAAKFEQVVAQLRGKRVTYQANQENTDRELEEMQDQYEERYRGLQTDLQRNRSALGTKQSELGKHEAEKDQHNRNLQKRETLVQETAKRHSVRGFDHDVDDTQLSRDQNKTLERTRTEAQEELAQAQTVVNNLSEQKTSLNQRKDLSKSQITANDKRITELHNAMSKIRATEKELEKANAEADEADFDNRIQDAENTVHALEEKKERLDTELIEATQLASESAEMDYTQNKLKETKHSLETMKSVHSARIAQLIDSDWDVAALDSAFRDVLAQKTNDLKDAESKREISQDKLNQISFKLSSVESEQKKKRVEYAKYKDTFEDKLQELEESYGIMSSDQAKMGATLEYFEQCLEIAEKHNECRLCKRTLKDEKDFTKAKFMANLKNLIARASQNVEEDLEQVTLDLEKARNVKPSYELAKRAEDVELPALKAQYDKLISERNTVNQQLEQHDALIYELNQAKQEVESLSTDVQSIVSSYNAARELEDRIIGLKKKQKSGGLSRGINAVREDLQKVTDEGRRAKGALAALVSERDKLRKLVGTLELRIRDVNAELSAAQSSLKEKRSLAERMEELKIDNTKQRDDIRRFDAHAKHKDVNRRGNERVNRVQEEASKLSDSVRQLADADQDISAYIHKDIQRLQNDIERIEQEMSDVARDVKQTEEVLSGVEHTKQSIFDNLRYRKARRTLKILEEEIKQLEKQDAEKDQAHWNAEAEEWDAKYQLLHVQLDVQMDELNQEYIKHYKNAALKYREAHINVETTKAACEDLARYGSALEQAILKFHSLKMEEINKIIDELWRNAYQGTDVDTVRIRSDNEGGARNRTYNYRVVMVKRDNEMDMRGRCSAGQKVLASIVIRLALAECFGTNCGLIALDEPTTNLDQQNIKGLAESISQIIQIRRKQANFQLLVITHDEQFLREMNCSDFTDVYWRVGRDKDQQSYIERQNISEVNALLPPFMLPISRTEIRNRAVWPDYLPA</sequence>
<feature type="region of interest" description="Disordered" evidence="16">
    <location>
        <begin position="243"/>
        <end position="262"/>
    </location>
</feature>
<evidence type="ECO:0000313" key="18">
    <source>
        <dbReference type="EMBL" id="KAF1973614.1"/>
    </source>
</evidence>
<dbReference type="GO" id="GO:0051880">
    <property type="term" value="F:G-quadruplex DNA binding"/>
    <property type="evidence" value="ECO:0007669"/>
    <property type="project" value="TreeGrafter"/>
</dbReference>
<dbReference type="PANTHER" id="PTHR18867:SF12">
    <property type="entry name" value="DNA REPAIR PROTEIN RAD50"/>
    <property type="match status" value="1"/>
</dbReference>
<comment type="catalytic activity">
    <reaction evidence="14">
        <text>ATP + H2O = ADP + phosphate + H(+)</text>
        <dbReference type="Rhea" id="RHEA:13065"/>
        <dbReference type="ChEBI" id="CHEBI:15377"/>
        <dbReference type="ChEBI" id="CHEBI:15378"/>
        <dbReference type="ChEBI" id="CHEBI:30616"/>
        <dbReference type="ChEBI" id="CHEBI:43474"/>
        <dbReference type="ChEBI" id="CHEBI:456216"/>
    </reaction>
</comment>
<keyword evidence="19" id="KW-1185">Reference proteome</keyword>
<dbReference type="Pfam" id="PF13558">
    <property type="entry name" value="SbcC_Walker_B"/>
    <property type="match status" value="1"/>
</dbReference>
<feature type="domain" description="Rad50/SbcC-type AAA" evidence="17">
    <location>
        <begin position="10"/>
        <end position="236"/>
    </location>
</feature>
<evidence type="ECO:0000256" key="9">
    <source>
        <dbReference type="ARBA" id="ARBA00022801"/>
    </source>
</evidence>
<dbReference type="GO" id="GO:0007004">
    <property type="term" value="P:telomere maintenance via telomerase"/>
    <property type="evidence" value="ECO:0007669"/>
    <property type="project" value="TreeGrafter"/>
</dbReference>
<evidence type="ECO:0000259" key="17">
    <source>
        <dbReference type="Pfam" id="PF13476"/>
    </source>
</evidence>
<dbReference type="NCBIfam" id="TIGR00606">
    <property type="entry name" value="rad50"/>
    <property type="match status" value="1"/>
</dbReference>
<comment type="similarity">
    <text evidence="4">Belongs to the SMC family. RAD50 subfamily.</text>
</comment>
<evidence type="ECO:0000256" key="2">
    <source>
        <dbReference type="ARBA" id="ARBA00004123"/>
    </source>
</evidence>
<dbReference type="Gene3D" id="3.40.50.300">
    <property type="entry name" value="P-loop containing nucleotide triphosphate hydrolases"/>
    <property type="match status" value="2"/>
</dbReference>
<dbReference type="GO" id="GO:0006302">
    <property type="term" value="P:double-strand break repair"/>
    <property type="evidence" value="ECO:0007669"/>
    <property type="project" value="InterPro"/>
</dbReference>
<evidence type="ECO:0000256" key="11">
    <source>
        <dbReference type="ARBA" id="ARBA00023054"/>
    </source>
</evidence>
<dbReference type="GO" id="GO:0000794">
    <property type="term" value="C:condensed nuclear chromosome"/>
    <property type="evidence" value="ECO:0007669"/>
    <property type="project" value="TreeGrafter"/>
</dbReference>
<evidence type="ECO:0000256" key="5">
    <source>
        <dbReference type="ARBA" id="ARBA00017893"/>
    </source>
</evidence>
<proteinExistence type="inferred from homology"/>